<feature type="domain" description="Aminotransferase class I/classII large" evidence="4">
    <location>
        <begin position="22"/>
        <end position="340"/>
    </location>
</feature>
<dbReference type="GO" id="GO:0008483">
    <property type="term" value="F:transaminase activity"/>
    <property type="evidence" value="ECO:0007669"/>
    <property type="project" value="UniProtKB-KW"/>
</dbReference>
<evidence type="ECO:0000256" key="2">
    <source>
        <dbReference type="ARBA" id="ARBA00022898"/>
    </source>
</evidence>
<comment type="caution">
    <text evidence="5">The sequence shown here is derived from an EMBL/GenBank/DDBJ whole genome shotgun (WGS) entry which is preliminary data.</text>
</comment>
<gene>
    <name evidence="5" type="ORF">OSCT_2397</name>
</gene>
<accession>E1IGE6</accession>
<comment type="cofactor">
    <cofactor evidence="1 3">
        <name>pyridoxal 5'-phosphate</name>
        <dbReference type="ChEBI" id="CHEBI:597326"/>
    </cofactor>
</comment>
<dbReference type="STRING" id="765420.OSCT_2397"/>
<evidence type="ECO:0000313" key="6">
    <source>
        <dbReference type="Proteomes" id="UP000054010"/>
    </source>
</evidence>
<protein>
    <recommendedName>
        <fullName evidence="3">Aminotransferase</fullName>
        <ecNumber evidence="3">2.6.1.-</ecNumber>
    </recommendedName>
</protein>
<dbReference type="InterPro" id="IPR015421">
    <property type="entry name" value="PyrdxlP-dep_Trfase_major"/>
</dbReference>
<dbReference type="InterPro" id="IPR004838">
    <property type="entry name" value="NHTrfase_class1_PyrdxlP-BS"/>
</dbReference>
<keyword evidence="6" id="KW-1185">Reference proteome</keyword>
<dbReference type="HOGENOM" id="CLU_017584_3_2_0"/>
<dbReference type="PROSITE" id="PS00105">
    <property type="entry name" value="AA_TRANSFER_CLASS_1"/>
    <property type="match status" value="1"/>
</dbReference>
<keyword evidence="3" id="KW-0808">Transferase</keyword>
<dbReference type="EC" id="2.6.1.-" evidence="3"/>
<dbReference type="Proteomes" id="UP000054010">
    <property type="component" value="Unassembled WGS sequence"/>
</dbReference>
<reference evidence="5 6" key="1">
    <citation type="journal article" date="2011" name="J. Bacteriol.">
        <title>Draft genome sequence of the anoxygenic filamentous phototrophic bacterium Oscillochloris trichoides subsp. DG-6.</title>
        <authorList>
            <person name="Kuznetsov B.B."/>
            <person name="Ivanovsky R.N."/>
            <person name="Keppen O.I."/>
            <person name="Sukhacheva M.V."/>
            <person name="Bumazhkin B.K."/>
            <person name="Patutina E.O."/>
            <person name="Beletsky A.V."/>
            <person name="Mardanov A.V."/>
            <person name="Baslerov R.V."/>
            <person name="Panteleeva A.N."/>
            <person name="Kolganova T.V."/>
            <person name="Ravin N.V."/>
            <person name="Skryabin K.G."/>
        </authorList>
    </citation>
    <scope>NUCLEOTIDE SEQUENCE [LARGE SCALE GENOMIC DNA]</scope>
    <source>
        <strain evidence="5 6">DG-6</strain>
    </source>
</reference>
<evidence type="ECO:0000259" key="4">
    <source>
        <dbReference type="Pfam" id="PF00155"/>
    </source>
</evidence>
<dbReference type="OrthoDB" id="9813612at2"/>
<name>E1IGE6_9CHLR</name>
<dbReference type="AlphaFoldDB" id="E1IGE6"/>
<dbReference type="GO" id="GO:0030170">
    <property type="term" value="F:pyridoxal phosphate binding"/>
    <property type="evidence" value="ECO:0007669"/>
    <property type="project" value="InterPro"/>
</dbReference>
<evidence type="ECO:0000256" key="1">
    <source>
        <dbReference type="ARBA" id="ARBA00001933"/>
    </source>
</evidence>
<dbReference type="Pfam" id="PF00155">
    <property type="entry name" value="Aminotran_1_2"/>
    <property type="match status" value="1"/>
</dbReference>
<dbReference type="SUPFAM" id="SSF53383">
    <property type="entry name" value="PLP-dependent transferases"/>
    <property type="match status" value="1"/>
</dbReference>
<dbReference type="CDD" id="cd00609">
    <property type="entry name" value="AAT_like"/>
    <property type="match status" value="1"/>
</dbReference>
<keyword evidence="3 5" id="KW-0032">Aminotransferase</keyword>
<dbReference type="InterPro" id="IPR015422">
    <property type="entry name" value="PyrdxlP-dep_Trfase_small"/>
</dbReference>
<keyword evidence="2" id="KW-0663">Pyridoxal phosphate</keyword>
<dbReference type="InterPro" id="IPR004839">
    <property type="entry name" value="Aminotransferase_I/II_large"/>
</dbReference>
<dbReference type="PANTHER" id="PTHR42885:SF1">
    <property type="entry name" value="THREONINE-PHOSPHATE DECARBOXYLASE"/>
    <property type="match status" value="1"/>
</dbReference>
<comment type="similarity">
    <text evidence="3">Belongs to the class-I pyridoxal-phosphate-dependent aminotransferase family.</text>
</comment>
<sequence>MVVHGALDHAELAHWGISAEALIDFSSNLNPFGPPAGVRAALAALDPAPYPDRSCYHLRTSLALRHSCAPTQILVGNGANELIHLIARALLTFGDTVLVIGPTFGEYTHASQLAGAVVEEWRASEEAHFNLHIDAIQHQIKALRPRLTWLCVPNNPTGLDLTPAQIATLCECCVAHGGMLVVDRAYAGFIQATYPIREPLDHALPGLLRLYSLTKSYAIAGLRLGYLIGTEGVIHQVARFQPTWSVSSAALAAGAAALTDSDFLPTTMSQLWASSDQLYHGLTALGFAVHRAALPFMLVRSGDATATRMALLRRGCAVRDATSFGLPAWVRIAPRHPDENQTLLRVWKEILCPPQS</sequence>
<dbReference type="EMBL" id="ADVR01000106">
    <property type="protein sequence ID" value="EFO79712.1"/>
    <property type="molecule type" value="Genomic_DNA"/>
</dbReference>
<dbReference type="InterPro" id="IPR015424">
    <property type="entry name" value="PyrdxlP-dep_Trfase"/>
</dbReference>
<dbReference type="Gene3D" id="3.90.1150.10">
    <property type="entry name" value="Aspartate Aminotransferase, domain 1"/>
    <property type="match status" value="1"/>
</dbReference>
<proteinExistence type="inferred from homology"/>
<dbReference type="PANTHER" id="PTHR42885">
    <property type="entry name" value="HISTIDINOL-PHOSPHATE AMINOTRANSFERASE-RELATED"/>
    <property type="match status" value="1"/>
</dbReference>
<evidence type="ECO:0000256" key="3">
    <source>
        <dbReference type="RuleBase" id="RU000481"/>
    </source>
</evidence>
<dbReference type="eggNOG" id="COG0079">
    <property type="taxonomic scope" value="Bacteria"/>
</dbReference>
<organism evidence="5 6">
    <name type="scientific">Oscillochloris trichoides DG-6</name>
    <dbReference type="NCBI Taxonomy" id="765420"/>
    <lineage>
        <taxon>Bacteria</taxon>
        <taxon>Bacillati</taxon>
        <taxon>Chloroflexota</taxon>
        <taxon>Chloroflexia</taxon>
        <taxon>Chloroflexales</taxon>
        <taxon>Chloroflexineae</taxon>
        <taxon>Oscillochloridaceae</taxon>
        <taxon>Oscillochloris</taxon>
    </lineage>
</organism>
<evidence type="ECO:0000313" key="5">
    <source>
        <dbReference type="EMBL" id="EFO79712.1"/>
    </source>
</evidence>
<dbReference type="Gene3D" id="3.40.640.10">
    <property type="entry name" value="Type I PLP-dependent aspartate aminotransferase-like (Major domain)"/>
    <property type="match status" value="1"/>
</dbReference>